<dbReference type="EMBL" id="FOGI01000008">
    <property type="protein sequence ID" value="SES19759.1"/>
    <property type="molecule type" value="Genomic_DNA"/>
</dbReference>
<dbReference type="Gene3D" id="3.40.50.410">
    <property type="entry name" value="von Willebrand factor, type A domain"/>
    <property type="match status" value="1"/>
</dbReference>
<dbReference type="InterPro" id="IPR036465">
    <property type="entry name" value="vWFA_dom_sf"/>
</dbReference>
<sequence length="577" mass="60497">MSVGVIVLGLVSLLVLGWAGWGWVSDRLDRAAATEQGCPAGAEVLRVAVSPSAERPVREAANRWNSGPTVVDEHCVRVNISSAESAAAYAGLTGEWNTRELGDRPDAWLPESSLWTDRLAATDDALLAAAPEPVASSPVVLATPEPAAEVLTRAARFRWAELTALTSDTNGWTRFGHADWGRLTVALPAPLTNPASALAVQSALVGVAQESPVTQNALARQPVSSALSALARAQPSEVPDTTRAALAVLGESPDMADAPYGAVATLEVDLYRRNLGDDGRPAAKRPLWEVVADGPTPVADFPFVALTGPDVGPVRTEAADRFRAFLQEPAQQREFSRAGLRGKDAPDRPTAAMGMTWAEVGPGFARSDPNTTQRIATTWANAVEGGGIVTIMVDVSRTMGGDGGDGRSRLDWVKDALKGYTDYTVSGSLGLWPFSRSLEKGKPYAVAVPTGPVTNRRASLHVAIDGLTPNGATDFYESVVAGYRSAVQGYVPGRRNQLVVVTDGGADGAMSLSQAKAALRRVSEKDKPVPIDVIAIGRDPDRAALRDLATSTGGTLTVLPDARGVVGALGQAVTVRD</sequence>
<reference evidence="3" key="1">
    <citation type="submission" date="2016-10" db="EMBL/GenBank/DDBJ databases">
        <authorList>
            <person name="Varghese N."/>
            <person name="Submissions S."/>
        </authorList>
    </citation>
    <scope>NUCLEOTIDE SEQUENCE [LARGE SCALE GENOMIC DNA]</scope>
    <source>
        <strain evidence="3">DSM 44260</strain>
    </source>
</reference>
<dbReference type="Proteomes" id="UP000199051">
    <property type="component" value="Unassembled WGS sequence"/>
</dbReference>
<dbReference type="STRING" id="155974.SAMN04487818_108283"/>
<protein>
    <submittedName>
        <fullName evidence="2">von Willebrand factor type A domain-containing protein</fullName>
    </submittedName>
</protein>
<accession>A0A1H9VDX2</accession>
<gene>
    <name evidence="2" type="ORF">SAMN04487818_108283</name>
</gene>
<keyword evidence="3" id="KW-1185">Reference proteome</keyword>
<dbReference type="InterPro" id="IPR002035">
    <property type="entry name" value="VWF_A"/>
</dbReference>
<dbReference type="PROSITE" id="PS50234">
    <property type="entry name" value="VWFA"/>
    <property type="match status" value="1"/>
</dbReference>
<evidence type="ECO:0000313" key="2">
    <source>
        <dbReference type="EMBL" id="SES19759.1"/>
    </source>
</evidence>
<dbReference type="AlphaFoldDB" id="A0A1H9VDX2"/>
<feature type="domain" description="VWFA" evidence="1">
    <location>
        <begin position="388"/>
        <end position="577"/>
    </location>
</feature>
<evidence type="ECO:0000259" key="1">
    <source>
        <dbReference type="PROSITE" id="PS50234"/>
    </source>
</evidence>
<dbReference type="SMART" id="SM00327">
    <property type="entry name" value="VWA"/>
    <property type="match status" value="1"/>
</dbReference>
<dbReference type="SUPFAM" id="SSF53300">
    <property type="entry name" value="vWA-like"/>
    <property type="match status" value="1"/>
</dbReference>
<proteinExistence type="predicted"/>
<organism evidence="2 3">
    <name type="scientific">Actinokineospora terrae</name>
    <dbReference type="NCBI Taxonomy" id="155974"/>
    <lineage>
        <taxon>Bacteria</taxon>
        <taxon>Bacillati</taxon>
        <taxon>Actinomycetota</taxon>
        <taxon>Actinomycetes</taxon>
        <taxon>Pseudonocardiales</taxon>
        <taxon>Pseudonocardiaceae</taxon>
        <taxon>Actinokineospora</taxon>
    </lineage>
</organism>
<dbReference type="Pfam" id="PF13531">
    <property type="entry name" value="SBP_bac_11"/>
    <property type="match status" value="1"/>
</dbReference>
<evidence type="ECO:0000313" key="3">
    <source>
        <dbReference type="Proteomes" id="UP000199051"/>
    </source>
</evidence>
<name>A0A1H9VDX2_9PSEU</name>